<dbReference type="Proteomes" id="UP001215598">
    <property type="component" value="Unassembled WGS sequence"/>
</dbReference>
<protein>
    <recommendedName>
        <fullName evidence="5">Apple domain-containing protein</fullName>
    </recommendedName>
</protein>
<dbReference type="EMBL" id="JARKIB010000008">
    <property type="protein sequence ID" value="KAJ7777241.1"/>
    <property type="molecule type" value="Genomic_DNA"/>
</dbReference>
<feature type="chain" id="PRO_5042236010" description="Apple domain-containing protein" evidence="2">
    <location>
        <begin position="21"/>
        <end position="437"/>
    </location>
</feature>
<feature type="compositionally biased region" description="Polar residues" evidence="1">
    <location>
        <begin position="59"/>
        <end position="74"/>
    </location>
</feature>
<keyword evidence="2" id="KW-0732">Signal</keyword>
<feature type="region of interest" description="Disordered" evidence="1">
    <location>
        <begin position="23"/>
        <end position="92"/>
    </location>
</feature>
<evidence type="ECO:0008006" key="5">
    <source>
        <dbReference type="Google" id="ProtNLM"/>
    </source>
</evidence>
<feature type="compositionally biased region" description="Basic and acidic residues" evidence="1">
    <location>
        <begin position="77"/>
        <end position="88"/>
    </location>
</feature>
<evidence type="ECO:0000256" key="1">
    <source>
        <dbReference type="SAM" id="MobiDB-lite"/>
    </source>
</evidence>
<gene>
    <name evidence="3" type="ORF">B0H16DRAFT_1683920</name>
</gene>
<comment type="caution">
    <text evidence="3">The sequence shown here is derived from an EMBL/GenBank/DDBJ whole genome shotgun (WGS) entry which is preliminary data.</text>
</comment>
<dbReference type="AlphaFoldDB" id="A0AAD7K514"/>
<evidence type="ECO:0000256" key="2">
    <source>
        <dbReference type="SAM" id="SignalP"/>
    </source>
</evidence>
<name>A0AAD7K514_9AGAR</name>
<proteinExistence type="predicted"/>
<feature type="signal peptide" evidence="2">
    <location>
        <begin position="1"/>
        <end position="20"/>
    </location>
</feature>
<feature type="compositionally biased region" description="Basic and acidic residues" evidence="1">
    <location>
        <begin position="33"/>
        <end position="42"/>
    </location>
</feature>
<organism evidence="3 4">
    <name type="scientific">Mycena metata</name>
    <dbReference type="NCBI Taxonomy" id="1033252"/>
    <lineage>
        <taxon>Eukaryota</taxon>
        <taxon>Fungi</taxon>
        <taxon>Dikarya</taxon>
        <taxon>Basidiomycota</taxon>
        <taxon>Agaricomycotina</taxon>
        <taxon>Agaricomycetes</taxon>
        <taxon>Agaricomycetidae</taxon>
        <taxon>Agaricales</taxon>
        <taxon>Marasmiineae</taxon>
        <taxon>Mycenaceae</taxon>
        <taxon>Mycena</taxon>
    </lineage>
</organism>
<evidence type="ECO:0000313" key="3">
    <source>
        <dbReference type="EMBL" id="KAJ7777241.1"/>
    </source>
</evidence>
<accession>A0AAD7K514</accession>
<evidence type="ECO:0000313" key="4">
    <source>
        <dbReference type="Proteomes" id="UP001215598"/>
    </source>
</evidence>
<sequence length="437" mass="46849">MTRRLLAALCFLSCILLVAPANDRGTAGRRSPVNREDQRDDGYDQQGGYAQGHGGYENHPTNNNTQAGNDTTPLERTISKRHEKRDGYDDGYGYGYNNGGYSGGSYGSGYNSGGHTGENHHGSGHDNETALQVLNNRKGTEFCSHYLAQNNAGTVTVTSTEQTTVTTTSAVATITNTFTTTSTETDSTTTTTSTTYLPGLQQKRRHDPNQGLDRRLVHAAAAQYKRMQAQKRDMLPHWLHRFNDTEVASACGELVTPETTTATLTLTSTTFSLVTETDLSTTLTATTTSTTAYAVVTECPQSTNFGTVTSDSAGAFYNSGAQPDVDSCCGVCLNTTGCGFYYLDSSFNGCFISLASGPAESVKMQCPNGVSGYNYVTSSNENRGHYANVPEKAFSGVGFEISPSLSRVNGAQIDCEIGWKIMAGEQDVQLYSAIPRG</sequence>
<keyword evidence="4" id="KW-1185">Reference proteome</keyword>
<reference evidence="3" key="1">
    <citation type="submission" date="2023-03" db="EMBL/GenBank/DDBJ databases">
        <title>Massive genome expansion in bonnet fungi (Mycena s.s.) driven by repeated elements and novel gene families across ecological guilds.</title>
        <authorList>
            <consortium name="Lawrence Berkeley National Laboratory"/>
            <person name="Harder C.B."/>
            <person name="Miyauchi S."/>
            <person name="Viragh M."/>
            <person name="Kuo A."/>
            <person name="Thoen E."/>
            <person name="Andreopoulos B."/>
            <person name="Lu D."/>
            <person name="Skrede I."/>
            <person name="Drula E."/>
            <person name="Henrissat B."/>
            <person name="Morin E."/>
            <person name="Kohler A."/>
            <person name="Barry K."/>
            <person name="LaButti K."/>
            <person name="Morin E."/>
            <person name="Salamov A."/>
            <person name="Lipzen A."/>
            <person name="Mereny Z."/>
            <person name="Hegedus B."/>
            <person name="Baldrian P."/>
            <person name="Stursova M."/>
            <person name="Weitz H."/>
            <person name="Taylor A."/>
            <person name="Grigoriev I.V."/>
            <person name="Nagy L.G."/>
            <person name="Martin F."/>
            <person name="Kauserud H."/>
        </authorList>
    </citation>
    <scope>NUCLEOTIDE SEQUENCE</scope>
    <source>
        <strain evidence="3">CBHHK182m</strain>
    </source>
</reference>